<sequence>MPLSPPGFSPPKNIGDQCELKTWLVKLQ</sequence>
<reference evidence="1" key="1">
    <citation type="submission" date="2018-02" db="EMBL/GenBank/DDBJ databases">
        <title>Rhizophora mucronata_Transcriptome.</title>
        <authorList>
            <person name="Meera S.P."/>
            <person name="Sreeshan A."/>
            <person name="Augustine A."/>
        </authorList>
    </citation>
    <scope>NUCLEOTIDE SEQUENCE</scope>
    <source>
        <tissue evidence="1">Leaf</tissue>
    </source>
</reference>
<dbReference type="EMBL" id="GGEC01077350">
    <property type="protein sequence ID" value="MBX57834.1"/>
    <property type="molecule type" value="Transcribed_RNA"/>
</dbReference>
<proteinExistence type="predicted"/>
<evidence type="ECO:0000313" key="1">
    <source>
        <dbReference type="EMBL" id="MBX57834.1"/>
    </source>
</evidence>
<organism evidence="1">
    <name type="scientific">Rhizophora mucronata</name>
    <name type="common">Asiatic mangrove</name>
    <dbReference type="NCBI Taxonomy" id="61149"/>
    <lineage>
        <taxon>Eukaryota</taxon>
        <taxon>Viridiplantae</taxon>
        <taxon>Streptophyta</taxon>
        <taxon>Embryophyta</taxon>
        <taxon>Tracheophyta</taxon>
        <taxon>Spermatophyta</taxon>
        <taxon>Magnoliopsida</taxon>
        <taxon>eudicotyledons</taxon>
        <taxon>Gunneridae</taxon>
        <taxon>Pentapetalae</taxon>
        <taxon>rosids</taxon>
        <taxon>fabids</taxon>
        <taxon>Malpighiales</taxon>
        <taxon>Rhizophoraceae</taxon>
        <taxon>Rhizophora</taxon>
    </lineage>
</organism>
<dbReference type="AlphaFoldDB" id="A0A2P2PSW8"/>
<accession>A0A2P2PSW8</accession>
<protein>
    <submittedName>
        <fullName evidence="1">Uncharacterized protein</fullName>
    </submittedName>
</protein>
<name>A0A2P2PSW8_RHIMU</name>